<protein>
    <submittedName>
        <fullName evidence="2">Uncharacterized protein</fullName>
    </submittedName>
</protein>
<evidence type="ECO:0000313" key="2">
    <source>
        <dbReference type="EMBL" id="KKN88996.1"/>
    </source>
</evidence>
<sequence>MPVAVDVVGRAVEDEVSVADVLAGVDEGRLAAAGPDLMADEDAPRDDGVVLASPDFAFEALVLVVAVPGLVAALGEAAAGLAPPTTGGVPAGVAGADPDAPPATAGLADDDADAPLVAAATAGVLASSFVGGVDAADEAGAGFASPGLEGADAAALDAAGDVAPARSADAELVCCAVVVAGVPVPPPDFAAVCASIFAFLSSSVTVFFSALRSIVCPRVCFGFDRRGRLVIAFAPFLLAPARGIARSAHRTQSRRIGPSFVRAAQASSRPNDQSRLVDAFEKRSKPGIGRNYRIAAKRGRQRPGDSQRQSENGGHRLE</sequence>
<dbReference type="EMBL" id="LAZR01000123">
    <property type="protein sequence ID" value="KKN88996.1"/>
    <property type="molecule type" value="Genomic_DNA"/>
</dbReference>
<gene>
    <name evidence="2" type="ORF">LCGC14_0241880</name>
</gene>
<organism evidence="2">
    <name type="scientific">marine sediment metagenome</name>
    <dbReference type="NCBI Taxonomy" id="412755"/>
    <lineage>
        <taxon>unclassified sequences</taxon>
        <taxon>metagenomes</taxon>
        <taxon>ecological metagenomes</taxon>
    </lineage>
</organism>
<reference evidence="2" key="1">
    <citation type="journal article" date="2015" name="Nature">
        <title>Complex archaea that bridge the gap between prokaryotes and eukaryotes.</title>
        <authorList>
            <person name="Spang A."/>
            <person name="Saw J.H."/>
            <person name="Jorgensen S.L."/>
            <person name="Zaremba-Niedzwiedzka K."/>
            <person name="Martijn J."/>
            <person name="Lind A.E."/>
            <person name="van Eijk R."/>
            <person name="Schleper C."/>
            <person name="Guy L."/>
            <person name="Ettema T.J."/>
        </authorList>
    </citation>
    <scope>NUCLEOTIDE SEQUENCE</scope>
</reference>
<feature type="non-terminal residue" evidence="2">
    <location>
        <position position="318"/>
    </location>
</feature>
<feature type="region of interest" description="Disordered" evidence="1">
    <location>
        <begin position="261"/>
        <end position="318"/>
    </location>
</feature>
<dbReference type="AlphaFoldDB" id="A0A0F9WRX0"/>
<accession>A0A0F9WRX0</accession>
<comment type="caution">
    <text evidence="2">The sequence shown here is derived from an EMBL/GenBank/DDBJ whole genome shotgun (WGS) entry which is preliminary data.</text>
</comment>
<feature type="compositionally biased region" description="Polar residues" evidence="1">
    <location>
        <begin position="265"/>
        <end position="274"/>
    </location>
</feature>
<evidence type="ECO:0000256" key="1">
    <source>
        <dbReference type="SAM" id="MobiDB-lite"/>
    </source>
</evidence>
<proteinExistence type="predicted"/>
<name>A0A0F9WRX0_9ZZZZ</name>